<evidence type="ECO:0000313" key="8">
    <source>
        <dbReference type="EMBL" id="SCU82889.1"/>
    </source>
</evidence>
<feature type="domain" description="HAT C-terminal dimerisation" evidence="7">
    <location>
        <begin position="642"/>
        <end position="720"/>
    </location>
</feature>
<dbReference type="AlphaFoldDB" id="A0A1G4J078"/>
<evidence type="ECO:0000256" key="4">
    <source>
        <dbReference type="ARBA" id="ARBA00022833"/>
    </source>
</evidence>
<evidence type="ECO:0000256" key="3">
    <source>
        <dbReference type="ARBA" id="ARBA00022771"/>
    </source>
</evidence>
<dbReference type="InterPro" id="IPR052035">
    <property type="entry name" value="ZnF_BED_domain_contain"/>
</dbReference>
<gene>
    <name evidence="8" type="ORF">LAMI_0C01266T</name>
</gene>
<keyword evidence="2" id="KW-0479">Metal-binding</keyword>
<dbReference type="GO" id="GO:0005634">
    <property type="term" value="C:nucleus"/>
    <property type="evidence" value="ECO:0007669"/>
    <property type="project" value="UniProtKB-SubCell"/>
</dbReference>
<comment type="subcellular location">
    <subcellularLocation>
        <location evidence="1">Nucleus</location>
    </subcellularLocation>
</comment>
<dbReference type="InterPro" id="IPR008906">
    <property type="entry name" value="HATC_C_dom"/>
</dbReference>
<dbReference type="PANTHER" id="PTHR46481">
    <property type="entry name" value="ZINC FINGER BED DOMAIN-CONTAINING PROTEIN 4"/>
    <property type="match status" value="1"/>
</dbReference>
<keyword evidence="3" id="KW-0863">Zinc-finger</keyword>
<dbReference type="GO" id="GO:0008270">
    <property type="term" value="F:zinc ion binding"/>
    <property type="evidence" value="ECO:0007669"/>
    <property type="project" value="UniProtKB-KW"/>
</dbReference>
<evidence type="ECO:0000256" key="2">
    <source>
        <dbReference type="ARBA" id="ARBA00022723"/>
    </source>
</evidence>
<keyword evidence="9" id="KW-1185">Reference proteome</keyword>
<accession>A0A1G4J078</accession>
<feature type="region of interest" description="Disordered" evidence="6">
    <location>
        <begin position="784"/>
        <end position="825"/>
    </location>
</feature>
<evidence type="ECO:0000256" key="5">
    <source>
        <dbReference type="ARBA" id="ARBA00023242"/>
    </source>
</evidence>
<feature type="region of interest" description="Disordered" evidence="6">
    <location>
        <begin position="1"/>
        <end position="50"/>
    </location>
</feature>
<reference evidence="9" key="1">
    <citation type="submission" date="2016-03" db="EMBL/GenBank/DDBJ databases">
        <authorList>
            <person name="Devillers H."/>
        </authorList>
    </citation>
    <scope>NUCLEOTIDE SEQUENCE [LARGE SCALE GENOMIC DNA]</scope>
</reference>
<name>A0A1G4J078_9SACH</name>
<evidence type="ECO:0000259" key="7">
    <source>
        <dbReference type="Pfam" id="PF05699"/>
    </source>
</evidence>
<dbReference type="Pfam" id="PF05699">
    <property type="entry name" value="Dimer_Tnp_hAT"/>
    <property type="match status" value="1"/>
</dbReference>
<keyword evidence="5" id="KW-0539">Nucleus</keyword>
<keyword evidence="4" id="KW-0862">Zinc</keyword>
<feature type="compositionally biased region" description="Polar residues" evidence="6">
    <location>
        <begin position="16"/>
        <end position="28"/>
    </location>
</feature>
<evidence type="ECO:0000313" key="9">
    <source>
        <dbReference type="Proteomes" id="UP000191024"/>
    </source>
</evidence>
<organism evidence="8 9">
    <name type="scientific">Lachancea mirantina</name>
    <dbReference type="NCBI Taxonomy" id="1230905"/>
    <lineage>
        <taxon>Eukaryota</taxon>
        <taxon>Fungi</taxon>
        <taxon>Dikarya</taxon>
        <taxon>Ascomycota</taxon>
        <taxon>Saccharomycotina</taxon>
        <taxon>Saccharomycetes</taxon>
        <taxon>Saccharomycetales</taxon>
        <taxon>Saccharomycetaceae</taxon>
        <taxon>Lachancea</taxon>
    </lineage>
</organism>
<dbReference type="GO" id="GO:0046983">
    <property type="term" value="F:protein dimerization activity"/>
    <property type="evidence" value="ECO:0007669"/>
    <property type="project" value="InterPro"/>
</dbReference>
<sequence length="825" mass="94533">MQQHIIQQRLPDLANATESSSDGLSRDNSPVDHGGASQQKGKNDKSSGWMPESTLEPFFEVFTVNGSQISKCRYCGKRYPEGESTGNMAKHARNVHSGVYASTNEKVKKARSLDTFSNRRSLRLSQSIKNEYKLNPKMLRTAEIVTEGFLPFSFVQMSSWRRISEEYVSGSFIQSRTTLTKKLNLYASQMDESILLNLRDTHFVNLQLDIWTAPNGEAFLGAVISFAPNFMNATALDLADSSRVLLNDSGKPHNVHILDFISLKRKKHSGEILCDVLVDLMKKFNLMEKVATITMDNATNNGSLHSYLIHNKLNILKPSAHNPFGGTRYIRCASHVLNIQFQKILSQLKLNTVFYGAYGKILKLAKIMRFSTRINSTLKETGIPFIPLESPTRWMLSWRQIDVFIENFSAYGSWFAKLAESEKDIITSQLRDAFAFDRRDIDFLKYFIEVTRPLMEFTLALQDEDYSNLPNGLKFYYTLKHYYQKCTEALEGRNMKAKQTGIDFSFLNGQSTLQEADKSCILEAMSIAQNSFLGYLVLFERNPLYYLAVVLDPTAKVEGLHEVMHHEEAQRRYLQSENFIKTYFKQHDLEHQSRDTGNQTISEPTIRRKEKSFIDAHLSDFMDTDENCKGLDALPVAMEEWHQYVNEPRLVGGSRSAAIDWWFVRRAAYPRLFKLAMSLFYTKITTCDVERAFSLAGRVMRKDRTRLNSTNMRTLMVLRDRFTQFGFYKSAPMMPGQSEIDFEEDLEYLSASEFDIEDDLNRLLHDPQEESMIVESNVDGKFQLSDKTNSQDYMKAQENSSEDEETCVEKDLDGESSIADARISG</sequence>
<evidence type="ECO:0000256" key="1">
    <source>
        <dbReference type="ARBA" id="ARBA00004123"/>
    </source>
</evidence>
<dbReference type="InterPro" id="IPR012337">
    <property type="entry name" value="RNaseH-like_sf"/>
</dbReference>
<dbReference type="SUPFAM" id="SSF53098">
    <property type="entry name" value="Ribonuclease H-like"/>
    <property type="match status" value="1"/>
</dbReference>
<dbReference type="OrthoDB" id="4837779at2759"/>
<dbReference type="Proteomes" id="UP000191024">
    <property type="component" value="Chromosome C"/>
</dbReference>
<dbReference type="EMBL" id="LT598466">
    <property type="protein sequence ID" value="SCU82889.1"/>
    <property type="molecule type" value="Genomic_DNA"/>
</dbReference>
<protein>
    <submittedName>
        <fullName evidence="8">Putative transposase of the Rover4 hAT-like family</fullName>
    </submittedName>
</protein>
<evidence type="ECO:0000256" key="6">
    <source>
        <dbReference type="SAM" id="MobiDB-lite"/>
    </source>
</evidence>
<proteinExistence type="predicted"/>
<dbReference type="PANTHER" id="PTHR46481:SF10">
    <property type="entry name" value="ZINC FINGER BED DOMAIN-CONTAINING PROTEIN 39"/>
    <property type="match status" value="1"/>
</dbReference>